<name>A0A229NVG8_9BACL</name>
<evidence type="ECO:0000256" key="2">
    <source>
        <dbReference type="ARBA" id="ARBA00023125"/>
    </source>
</evidence>
<keyword evidence="2" id="KW-0238">DNA-binding</keyword>
<gene>
    <name evidence="5" type="ORF">CGZ75_20625</name>
</gene>
<dbReference type="InterPro" id="IPR018060">
    <property type="entry name" value="HTH_AraC"/>
</dbReference>
<feature type="domain" description="HTH araC/xylS-type" evidence="4">
    <location>
        <begin position="62"/>
        <end position="161"/>
    </location>
</feature>
<dbReference type="PROSITE" id="PS00041">
    <property type="entry name" value="HTH_ARAC_FAMILY_1"/>
    <property type="match status" value="1"/>
</dbReference>
<evidence type="ECO:0000313" key="6">
    <source>
        <dbReference type="Proteomes" id="UP000215145"/>
    </source>
</evidence>
<comment type="caution">
    <text evidence="5">The sequence shown here is derived from an EMBL/GenBank/DDBJ whole genome shotgun (WGS) entry which is preliminary data.</text>
</comment>
<dbReference type="GO" id="GO:0003700">
    <property type="term" value="F:DNA-binding transcription factor activity"/>
    <property type="evidence" value="ECO:0007669"/>
    <property type="project" value="InterPro"/>
</dbReference>
<evidence type="ECO:0000259" key="4">
    <source>
        <dbReference type="PROSITE" id="PS01124"/>
    </source>
</evidence>
<evidence type="ECO:0000313" key="5">
    <source>
        <dbReference type="EMBL" id="OXM13824.1"/>
    </source>
</evidence>
<dbReference type="Gene3D" id="1.10.10.60">
    <property type="entry name" value="Homeodomain-like"/>
    <property type="match status" value="2"/>
</dbReference>
<dbReference type="Proteomes" id="UP000215145">
    <property type="component" value="Unassembled WGS sequence"/>
</dbReference>
<keyword evidence="3" id="KW-0804">Transcription</keyword>
<organism evidence="5 6">
    <name type="scientific">Paenibacillus herberti</name>
    <dbReference type="NCBI Taxonomy" id="1619309"/>
    <lineage>
        <taxon>Bacteria</taxon>
        <taxon>Bacillati</taxon>
        <taxon>Bacillota</taxon>
        <taxon>Bacilli</taxon>
        <taxon>Bacillales</taxon>
        <taxon>Paenibacillaceae</taxon>
        <taxon>Paenibacillus</taxon>
    </lineage>
</organism>
<evidence type="ECO:0000256" key="3">
    <source>
        <dbReference type="ARBA" id="ARBA00023163"/>
    </source>
</evidence>
<dbReference type="PANTHER" id="PTHR43280">
    <property type="entry name" value="ARAC-FAMILY TRANSCRIPTIONAL REGULATOR"/>
    <property type="match status" value="1"/>
</dbReference>
<dbReference type="GO" id="GO:0043565">
    <property type="term" value="F:sequence-specific DNA binding"/>
    <property type="evidence" value="ECO:0007669"/>
    <property type="project" value="InterPro"/>
</dbReference>
<keyword evidence="6" id="KW-1185">Reference proteome</keyword>
<dbReference type="OrthoDB" id="2666441at2"/>
<evidence type="ECO:0000256" key="1">
    <source>
        <dbReference type="ARBA" id="ARBA00023015"/>
    </source>
</evidence>
<keyword evidence="1" id="KW-0805">Transcription regulation</keyword>
<reference evidence="5 6" key="1">
    <citation type="submission" date="2017-07" db="EMBL/GenBank/DDBJ databases">
        <title>Paenibacillus herberti R33 genome sequencing and assembly.</title>
        <authorList>
            <person name="Su W."/>
        </authorList>
    </citation>
    <scope>NUCLEOTIDE SEQUENCE [LARGE SCALE GENOMIC DNA]</scope>
    <source>
        <strain evidence="5 6">R33</strain>
    </source>
</reference>
<dbReference type="SUPFAM" id="SSF46689">
    <property type="entry name" value="Homeodomain-like"/>
    <property type="match status" value="1"/>
</dbReference>
<dbReference type="SMART" id="SM00342">
    <property type="entry name" value="HTH_ARAC"/>
    <property type="match status" value="1"/>
</dbReference>
<proteinExistence type="predicted"/>
<dbReference type="AlphaFoldDB" id="A0A229NVG8"/>
<dbReference type="InterPro" id="IPR018062">
    <property type="entry name" value="HTH_AraC-typ_CS"/>
</dbReference>
<accession>A0A229NVG8</accession>
<dbReference type="PROSITE" id="PS01124">
    <property type="entry name" value="HTH_ARAC_FAMILY_2"/>
    <property type="match status" value="1"/>
</dbReference>
<dbReference type="Pfam" id="PF12833">
    <property type="entry name" value="HTH_18"/>
    <property type="match status" value="1"/>
</dbReference>
<dbReference type="EMBL" id="NMUQ01000003">
    <property type="protein sequence ID" value="OXM13824.1"/>
    <property type="molecule type" value="Genomic_DNA"/>
</dbReference>
<protein>
    <recommendedName>
        <fullName evidence="4">HTH araC/xylS-type domain-containing protein</fullName>
    </recommendedName>
</protein>
<sequence>METMLRVLSEMNINSTLYAKQFRSRAESGDTEEMWSYVLEVSTVICERIQYSNTPSEMEIGSKLLDYVNRNYTESDVSLKSLAAMIDMSVSSVSKTFKEVAGVNFYDYLSRLRMERAKELLRENSGDMEKIASTVGYENVYSFKRAFARYEGIKPGEYAQKWDGAG</sequence>
<dbReference type="PANTHER" id="PTHR43280:SF28">
    <property type="entry name" value="HTH-TYPE TRANSCRIPTIONAL ACTIVATOR RHAS"/>
    <property type="match status" value="1"/>
</dbReference>
<dbReference type="InterPro" id="IPR009057">
    <property type="entry name" value="Homeodomain-like_sf"/>
</dbReference>